<dbReference type="InterPro" id="IPR007216">
    <property type="entry name" value="CNOT9"/>
</dbReference>
<comment type="caution">
    <text evidence="1">The sequence shown here is derived from an EMBL/GenBank/DDBJ whole genome shotgun (WGS) entry which is preliminary data.</text>
</comment>
<name>A0A9Q1R4V9_9SOLA</name>
<accession>A0A9Q1R4V9</accession>
<dbReference type="PANTHER" id="PTHR12262">
    <property type="entry name" value="CCR4-NOT TRANSCRIPTION COMPLEX SUBUNIT 9"/>
    <property type="match status" value="1"/>
</dbReference>
<dbReference type="Proteomes" id="UP001152561">
    <property type="component" value="Unassembled WGS sequence"/>
</dbReference>
<gene>
    <name evidence="1" type="ORF">K7X08_026385</name>
</gene>
<protein>
    <submittedName>
        <fullName evidence="1">Uncharacterized protein</fullName>
    </submittedName>
</protein>
<dbReference type="GO" id="GO:0030014">
    <property type="term" value="C:CCR4-NOT complex"/>
    <property type="evidence" value="ECO:0007669"/>
    <property type="project" value="InterPro"/>
</dbReference>
<proteinExistence type="predicted"/>
<sequence>MFDDPYGPEILNPFLDFQLLNSCLHCMDRGDKLTGKAATLIVMKILMQEAGLNYCCDSPQRVLSVVQVLRQPVERLSGCPCLQLLKYVVQCYLCLTRKYMLAGVYDALRHNFPPQLSDNTFHISLHQDPKIPNMLQQICSNMWRGYRP</sequence>
<organism evidence="1 2">
    <name type="scientific">Anisodus acutangulus</name>
    <dbReference type="NCBI Taxonomy" id="402998"/>
    <lineage>
        <taxon>Eukaryota</taxon>
        <taxon>Viridiplantae</taxon>
        <taxon>Streptophyta</taxon>
        <taxon>Embryophyta</taxon>
        <taxon>Tracheophyta</taxon>
        <taxon>Spermatophyta</taxon>
        <taxon>Magnoliopsida</taxon>
        <taxon>eudicotyledons</taxon>
        <taxon>Gunneridae</taxon>
        <taxon>Pentapetalae</taxon>
        <taxon>asterids</taxon>
        <taxon>lamiids</taxon>
        <taxon>Solanales</taxon>
        <taxon>Solanaceae</taxon>
        <taxon>Solanoideae</taxon>
        <taxon>Hyoscyameae</taxon>
        <taxon>Anisodus</taxon>
    </lineage>
</organism>
<evidence type="ECO:0000313" key="2">
    <source>
        <dbReference type="Proteomes" id="UP001152561"/>
    </source>
</evidence>
<dbReference type="GO" id="GO:0006402">
    <property type="term" value="P:mRNA catabolic process"/>
    <property type="evidence" value="ECO:0007669"/>
    <property type="project" value="InterPro"/>
</dbReference>
<dbReference type="Pfam" id="PF04078">
    <property type="entry name" value="Rcd1"/>
    <property type="match status" value="1"/>
</dbReference>
<dbReference type="Gene3D" id="1.25.10.10">
    <property type="entry name" value="Leucine-rich Repeat Variant"/>
    <property type="match status" value="1"/>
</dbReference>
<dbReference type="AlphaFoldDB" id="A0A9Q1R4V9"/>
<reference evidence="2" key="1">
    <citation type="journal article" date="2023" name="Proc. Natl. Acad. Sci. U.S.A.">
        <title>Genomic and structural basis for evolution of tropane alkaloid biosynthesis.</title>
        <authorList>
            <person name="Wanga Y.-J."/>
            <person name="Taina T."/>
            <person name="Yua J.-Y."/>
            <person name="Lia J."/>
            <person name="Xua B."/>
            <person name="Chenc J."/>
            <person name="D'Auriad J.C."/>
            <person name="Huanga J.-P."/>
            <person name="Huanga S.-X."/>
        </authorList>
    </citation>
    <scope>NUCLEOTIDE SEQUENCE [LARGE SCALE GENOMIC DNA]</scope>
    <source>
        <strain evidence="2">cv. KIB-2019</strain>
    </source>
</reference>
<dbReference type="InterPro" id="IPR011989">
    <property type="entry name" value="ARM-like"/>
</dbReference>
<keyword evidence="2" id="KW-1185">Reference proteome</keyword>
<dbReference type="OrthoDB" id="1284526at2759"/>
<dbReference type="EMBL" id="JAJAGQ010000016">
    <property type="protein sequence ID" value="KAJ8539996.1"/>
    <property type="molecule type" value="Genomic_DNA"/>
</dbReference>
<evidence type="ECO:0000313" key="1">
    <source>
        <dbReference type="EMBL" id="KAJ8539996.1"/>
    </source>
</evidence>